<feature type="transmembrane region" description="Helical" evidence="6">
    <location>
        <begin position="86"/>
        <end position="105"/>
    </location>
</feature>
<dbReference type="PANTHER" id="PTHR32196">
    <property type="entry name" value="ABC TRANSPORTER PERMEASE PROTEIN YPHD-RELATED-RELATED"/>
    <property type="match status" value="1"/>
</dbReference>
<feature type="transmembrane region" description="Helical" evidence="6">
    <location>
        <begin position="266"/>
        <end position="283"/>
    </location>
</feature>
<dbReference type="GO" id="GO:0022857">
    <property type="term" value="F:transmembrane transporter activity"/>
    <property type="evidence" value="ECO:0007669"/>
    <property type="project" value="InterPro"/>
</dbReference>
<dbReference type="EMBL" id="FQZM01000037">
    <property type="protein sequence ID" value="SHJ49245.1"/>
    <property type="molecule type" value="Genomic_DNA"/>
</dbReference>
<evidence type="ECO:0000256" key="5">
    <source>
        <dbReference type="ARBA" id="ARBA00023136"/>
    </source>
</evidence>
<feature type="transmembrane region" description="Helical" evidence="6">
    <location>
        <begin position="238"/>
        <end position="260"/>
    </location>
</feature>
<dbReference type="InterPro" id="IPR001851">
    <property type="entry name" value="ABC_transp_permease"/>
</dbReference>
<dbReference type="CDD" id="cd06574">
    <property type="entry name" value="TM_PBP1_branched-chain-AA_like"/>
    <property type="match status" value="1"/>
</dbReference>
<dbReference type="PANTHER" id="PTHR32196:SF69">
    <property type="entry name" value="BRANCHED-CHAIN AMINO ACID TRANSPORT SYSTEM, PERMEASE PROTEIN"/>
    <property type="match status" value="1"/>
</dbReference>
<feature type="transmembrane region" description="Helical" evidence="6">
    <location>
        <begin position="183"/>
        <end position="203"/>
    </location>
</feature>
<dbReference type="OrthoDB" id="9778389at2"/>
<organism evidence="7 8">
    <name type="scientific">Desulfofundulus thermosubterraneus DSM 16057</name>
    <dbReference type="NCBI Taxonomy" id="1121432"/>
    <lineage>
        <taxon>Bacteria</taxon>
        <taxon>Bacillati</taxon>
        <taxon>Bacillota</taxon>
        <taxon>Clostridia</taxon>
        <taxon>Eubacteriales</taxon>
        <taxon>Peptococcaceae</taxon>
        <taxon>Desulfofundulus</taxon>
    </lineage>
</organism>
<reference evidence="8" key="1">
    <citation type="submission" date="2016-11" db="EMBL/GenBank/DDBJ databases">
        <authorList>
            <person name="Varghese N."/>
            <person name="Submissions S."/>
        </authorList>
    </citation>
    <scope>NUCLEOTIDE SEQUENCE [LARGE SCALE GENOMIC DNA]</scope>
    <source>
        <strain evidence="8">DSM 16057</strain>
    </source>
</reference>
<keyword evidence="2" id="KW-1003">Cell membrane</keyword>
<dbReference type="AlphaFoldDB" id="A0A1M6JR56"/>
<evidence type="ECO:0000256" key="6">
    <source>
        <dbReference type="SAM" id="Phobius"/>
    </source>
</evidence>
<keyword evidence="4 6" id="KW-1133">Transmembrane helix</keyword>
<evidence type="ECO:0000256" key="3">
    <source>
        <dbReference type="ARBA" id="ARBA00022692"/>
    </source>
</evidence>
<dbReference type="RefSeq" id="WP_084062419.1">
    <property type="nucleotide sequence ID" value="NZ_FQZM01000037.1"/>
</dbReference>
<dbReference type="STRING" id="1121432.SAMN02745219_02679"/>
<accession>A0A1M6JR56</accession>
<feature type="transmembrane region" description="Helical" evidence="6">
    <location>
        <begin position="132"/>
        <end position="153"/>
    </location>
</feature>
<dbReference type="GO" id="GO:0005886">
    <property type="term" value="C:plasma membrane"/>
    <property type="evidence" value="ECO:0007669"/>
    <property type="project" value="UniProtKB-SubCell"/>
</dbReference>
<comment type="subcellular location">
    <subcellularLocation>
        <location evidence="1">Cell membrane</location>
        <topology evidence="1">Multi-pass membrane protein</topology>
    </subcellularLocation>
</comment>
<evidence type="ECO:0000313" key="7">
    <source>
        <dbReference type="EMBL" id="SHJ49245.1"/>
    </source>
</evidence>
<dbReference type="Proteomes" id="UP000184529">
    <property type="component" value="Unassembled WGS sequence"/>
</dbReference>
<keyword evidence="5 6" id="KW-0472">Membrane</keyword>
<evidence type="ECO:0000313" key="8">
    <source>
        <dbReference type="Proteomes" id="UP000184529"/>
    </source>
</evidence>
<sequence>MSLSIWLGSLEQGLLWGAMVLGVYMTFRVLDYPDLTVDGAFTLGAAVTAQYILLGNNPWQAVLGAMICGALAGLITGLLHTGLRVAPLLSGILTMIALYSINLRIMGQANLSLLREQTIFTQVRDITLLGPWGPVLLGLMVVIVVVGLLYFFLQTELGMSVRATGDNEQMIRSLGVNTSTMKLVGLAIGNALVALSGSLVAQYQGFADIGMGIGMIIAGLASVIIGEALVGNHTLFRALLAVIVGSIVYRTVISLVLQLGMPATDLKLLTSLIVVVALAFPLVRQRLGFRSLRLRGEQVAETGQCAQDLSSRRG</sequence>
<evidence type="ECO:0000256" key="2">
    <source>
        <dbReference type="ARBA" id="ARBA00022475"/>
    </source>
</evidence>
<evidence type="ECO:0000256" key="1">
    <source>
        <dbReference type="ARBA" id="ARBA00004651"/>
    </source>
</evidence>
<proteinExistence type="predicted"/>
<feature type="transmembrane region" description="Helical" evidence="6">
    <location>
        <begin position="59"/>
        <end position="79"/>
    </location>
</feature>
<name>A0A1M6JR56_9FIRM</name>
<feature type="transmembrane region" description="Helical" evidence="6">
    <location>
        <begin position="12"/>
        <end position="30"/>
    </location>
</feature>
<dbReference type="Pfam" id="PF02653">
    <property type="entry name" value="BPD_transp_2"/>
    <property type="match status" value="1"/>
</dbReference>
<feature type="transmembrane region" description="Helical" evidence="6">
    <location>
        <begin position="209"/>
        <end position="231"/>
    </location>
</feature>
<keyword evidence="3 6" id="KW-0812">Transmembrane</keyword>
<keyword evidence="8" id="KW-1185">Reference proteome</keyword>
<protein>
    <submittedName>
        <fullName evidence="7">Putative ABC transport system permease protein</fullName>
    </submittedName>
</protein>
<gene>
    <name evidence="7" type="ORF">SAMN02745219_02679</name>
</gene>
<evidence type="ECO:0000256" key="4">
    <source>
        <dbReference type="ARBA" id="ARBA00022989"/>
    </source>
</evidence>